<dbReference type="OrthoDB" id="9803470at2"/>
<gene>
    <name evidence="8" type="ORF">D6Z83_10005</name>
    <name evidence="9" type="ORF">EBE87_04730</name>
</gene>
<evidence type="ECO:0000256" key="5">
    <source>
        <dbReference type="SAM" id="MobiDB-lite"/>
    </source>
</evidence>
<evidence type="ECO:0000256" key="3">
    <source>
        <dbReference type="ARBA" id="ARBA00023082"/>
    </source>
</evidence>
<dbReference type="InterPro" id="IPR013249">
    <property type="entry name" value="RNA_pol_sigma70_r4_t2"/>
</dbReference>
<evidence type="ECO:0000313" key="11">
    <source>
        <dbReference type="Proteomes" id="UP000278036"/>
    </source>
</evidence>
<dbReference type="NCBIfam" id="TIGR02937">
    <property type="entry name" value="sigma70-ECF"/>
    <property type="match status" value="1"/>
</dbReference>
<evidence type="ECO:0000256" key="1">
    <source>
        <dbReference type="ARBA" id="ARBA00010641"/>
    </source>
</evidence>
<organism evidence="8 11">
    <name type="scientific">Teichococcus wenyumeiae</name>
    <dbReference type="NCBI Taxonomy" id="2478470"/>
    <lineage>
        <taxon>Bacteria</taxon>
        <taxon>Pseudomonadati</taxon>
        <taxon>Pseudomonadota</taxon>
        <taxon>Alphaproteobacteria</taxon>
        <taxon>Acetobacterales</taxon>
        <taxon>Roseomonadaceae</taxon>
        <taxon>Roseomonas</taxon>
    </lineage>
</organism>
<dbReference type="AlphaFoldDB" id="A0A3A9JUA8"/>
<dbReference type="Proteomes" id="UP000278036">
    <property type="component" value="Unassembled WGS sequence"/>
</dbReference>
<dbReference type="SUPFAM" id="SSF88659">
    <property type="entry name" value="Sigma3 and sigma4 domains of RNA polymerase sigma factors"/>
    <property type="match status" value="1"/>
</dbReference>
<feature type="region of interest" description="Disordered" evidence="5">
    <location>
        <begin position="70"/>
        <end position="89"/>
    </location>
</feature>
<dbReference type="InParanoid" id="A0A3A9JUA8"/>
<accession>A0A3A9JUA8</accession>
<evidence type="ECO:0000256" key="2">
    <source>
        <dbReference type="ARBA" id="ARBA00023015"/>
    </source>
</evidence>
<keyword evidence="4" id="KW-0804">Transcription</keyword>
<dbReference type="CDD" id="cd06171">
    <property type="entry name" value="Sigma70_r4"/>
    <property type="match status" value="1"/>
</dbReference>
<reference evidence="8 11" key="1">
    <citation type="submission" date="2018-09" db="EMBL/GenBank/DDBJ databases">
        <title>Roseomonas sp. nov., isolated from feces of Tibetan antelopes in the Qinghai-Tibet plateau, China.</title>
        <authorList>
            <person name="Tian Z."/>
        </authorList>
    </citation>
    <scope>NUCLEOTIDE SEQUENCE [LARGE SCALE GENOMIC DNA]</scope>
    <source>
        <strain evidence="9 10">Z23</strain>
        <strain evidence="8 11">Z24</strain>
    </source>
</reference>
<dbReference type="InterPro" id="IPR007627">
    <property type="entry name" value="RNA_pol_sigma70_r2"/>
</dbReference>
<dbReference type="GO" id="GO:0003677">
    <property type="term" value="F:DNA binding"/>
    <property type="evidence" value="ECO:0007669"/>
    <property type="project" value="InterPro"/>
</dbReference>
<feature type="domain" description="RNA polymerase sigma factor 70 region 4 type 2" evidence="7">
    <location>
        <begin position="92"/>
        <end position="144"/>
    </location>
</feature>
<evidence type="ECO:0000313" key="9">
    <source>
        <dbReference type="EMBL" id="RMI26733.1"/>
    </source>
</evidence>
<dbReference type="EMBL" id="RFLX01000002">
    <property type="protein sequence ID" value="RMI26733.1"/>
    <property type="molecule type" value="Genomic_DNA"/>
</dbReference>
<dbReference type="InterPro" id="IPR013325">
    <property type="entry name" value="RNA_pol_sigma_r2"/>
</dbReference>
<feature type="domain" description="RNA polymerase sigma-70 region 2" evidence="6">
    <location>
        <begin position="4"/>
        <end position="66"/>
    </location>
</feature>
<evidence type="ECO:0000313" key="10">
    <source>
        <dbReference type="Proteomes" id="UP000274097"/>
    </source>
</evidence>
<dbReference type="PANTHER" id="PTHR43133">
    <property type="entry name" value="RNA POLYMERASE ECF-TYPE SIGMA FACTO"/>
    <property type="match status" value="1"/>
</dbReference>
<name>A0A3A9JUA8_9PROT</name>
<keyword evidence="3" id="KW-0731">Sigma factor</keyword>
<dbReference type="Pfam" id="PF04542">
    <property type="entry name" value="Sigma70_r2"/>
    <property type="match status" value="1"/>
</dbReference>
<dbReference type="FunCoup" id="A0A3A9JUA8">
    <property type="interactions" value="287"/>
</dbReference>
<dbReference type="GO" id="GO:0016987">
    <property type="term" value="F:sigma factor activity"/>
    <property type="evidence" value="ECO:0007669"/>
    <property type="project" value="UniProtKB-KW"/>
</dbReference>
<dbReference type="GO" id="GO:0006352">
    <property type="term" value="P:DNA-templated transcription initiation"/>
    <property type="evidence" value="ECO:0007669"/>
    <property type="project" value="InterPro"/>
</dbReference>
<dbReference type="PANTHER" id="PTHR43133:SF25">
    <property type="entry name" value="RNA POLYMERASE SIGMA FACTOR RFAY-RELATED"/>
    <property type="match status" value="1"/>
</dbReference>
<evidence type="ECO:0000259" key="7">
    <source>
        <dbReference type="Pfam" id="PF08281"/>
    </source>
</evidence>
<protein>
    <submittedName>
        <fullName evidence="8">Sigma-70 family RNA polymerase sigma factor</fullName>
    </submittedName>
</protein>
<dbReference type="InterPro" id="IPR039425">
    <property type="entry name" value="RNA_pol_sigma-70-like"/>
</dbReference>
<dbReference type="InterPro" id="IPR013324">
    <property type="entry name" value="RNA_pol_sigma_r3/r4-like"/>
</dbReference>
<dbReference type="InterPro" id="IPR014284">
    <property type="entry name" value="RNA_pol_sigma-70_dom"/>
</dbReference>
<evidence type="ECO:0000259" key="6">
    <source>
        <dbReference type="Pfam" id="PF04542"/>
    </source>
</evidence>
<dbReference type="Proteomes" id="UP000274097">
    <property type="component" value="Unassembled WGS sequence"/>
</dbReference>
<dbReference type="EMBL" id="RAQU01000047">
    <property type="protein sequence ID" value="RKK04338.1"/>
    <property type="molecule type" value="Genomic_DNA"/>
</dbReference>
<dbReference type="Gene3D" id="1.10.1740.10">
    <property type="match status" value="1"/>
</dbReference>
<keyword evidence="10" id="KW-1185">Reference proteome</keyword>
<dbReference type="SUPFAM" id="SSF88946">
    <property type="entry name" value="Sigma2 domain of RNA polymerase sigma factors"/>
    <property type="match status" value="1"/>
</dbReference>
<comment type="similarity">
    <text evidence="1">Belongs to the sigma-70 factor family. ECF subfamily.</text>
</comment>
<evidence type="ECO:0000313" key="8">
    <source>
        <dbReference type="EMBL" id="RKK04338.1"/>
    </source>
</evidence>
<sequence length="153" mass="16972">MPALLPDLRAFARFLARDAALADDLVQEAVLRALRAEMQWIPGTSLRAWVFHILRNVFLEQIRRRGTERRALERMPDPGESGVPQEDHGELEDLGRALQALPLPQREALILVGAHGLSHEEAAVICAVPVGTVKARVSRARAALARNFPHRAI</sequence>
<evidence type="ECO:0000256" key="4">
    <source>
        <dbReference type="ARBA" id="ARBA00023163"/>
    </source>
</evidence>
<proteinExistence type="inferred from homology"/>
<dbReference type="InterPro" id="IPR036388">
    <property type="entry name" value="WH-like_DNA-bd_sf"/>
</dbReference>
<dbReference type="Pfam" id="PF08281">
    <property type="entry name" value="Sigma70_r4_2"/>
    <property type="match status" value="1"/>
</dbReference>
<keyword evidence="2" id="KW-0805">Transcription regulation</keyword>
<dbReference type="Gene3D" id="1.10.10.10">
    <property type="entry name" value="Winged helix-like DNA-binding domain superfamily/Winged helix DNA-binding domain"/>
    <property type="match status" value="1"/>
</dbReference>
<comment type="caution">
    <text evidence="8">The sequence shown here is derived from an EMBL/GenBank/DDBJ whole genome shotgun (WGS) entry which is preliminary data.</text>
</comment>